<evidence type="ECO:0000313" key="1">
    <source>
        <dbReference type="EMBL" id="GFU10879.1"/>
    </source>
</evidence>
<dbReference type="EMBL" id="BMAW01029179">
    <property type="protein sequence ID" value="GFU10879.1"/>
    <property type="molecule type" value="Genomic_DNA"/>
</dbReference>
<proteinExistence type="predicted"/>
<evidence type="ECO:0000313" key="2">
    <source>
        <dbReference type="Proteomes" id="UP000887013"/>
    </source>
</evidence>
<reference evidence="1" key="1">
    <citation type="submission" date="2020-08" db="EMBL/GenBank/DDBJ databases">
        <title>Multicomponent nature underlies the extraordinary mechanical properties of spider dragline silk.</title>
        <authorList>
            <person name="Kono N."/>
            <person name="Nakamura H."/>
            <person name="Mori M."/>
            <person name="Yoshida Y."/>
            <person name="Ohtoshi R."/>
            <person name="Malay A.D."/>
            <person name="Moran D.A.P."/>
            <person name="Tomita M."/>
            <person name="Numata K."/>
            <person name="Arakawa K."/>
        </authorList>
    </citation>
    <scope>NUCLEOTIDE SEQUENCE</scope>
</reference>
<dbReference type="Proteomes" id="UP000887013">
    <property type="component" value="Unassembled WGS sequence"/>
</dbReference>
<comment type="caution">
    <text evidence="1">The sequence shown here is derived from an EMBL/GenBank/DDBJ whole genome shotgun (WGS) entry which is preliminary data.</text>
</comment>
<gene>
    <name evidence="1" type="ORF">NPIL_648681</name>
</gene>
<keyword evidence="2" id="KW-1185">Reference proteome</keyword>
<organism evidence="1 2">
    <name type="scientific">Nephila pilipes</name>
    <name type="common">Giant wood spider</name>
    <name type="synonym">Nephila maculata</name>
    <dbReference type="NCBI Taxonomy" id="299642"/>
    <lineage>
        <taxon>Eukaryota</taxon>
        <taxon>Metazoa</taxon>
        <taxon>Ecdysozoa</taxon>
        <taxon>Arthropoda</taxon>
        <taxon>Chelicerata</taxon>
        <taxon>Arachnida</taxon>
        <taxon>Araneae</taxon>
        <taxon>Araneomorphae</taxon>
        <taxon>Entelegynae</taxon>
        <taxon>Araneoidea</taxon>
        <taxon>Nephilidae</taxon>
        <taxon>Nephila</taxon>
    </lineage>
</organism>
<name>A0A8X6QCC2_NEPPI</name>
<accession>A0A8X6QCC2</accession>
<sequence length="99" mass="11148">MIANIFFSSSKVLPIQYHPVFILNAGKDTIATPRSESFFTQTRVKVCSWSLFLNALISRYSLAAVKFRAADKCCWPSVRSSKAGNGLFDLFLLPRKSRL</sequence>
<dbReference type="AlphaFoldDB" id="A0A8X6QCC2"/>
<protein>
    <submittedName>
        <fullName evidence="1">Uncharacterized protein</fullName>
    </submittedName>
</protein>